<dbReference type="InterPro" id="IPR036388">
    <property type="entry name" value="WH-like_DNA-bd_sf"/>
</dbReference>
<evidence type="ECO:0000313" key="12">
    <source>
        <dbReference type="Proteomes" id="UP000219546"/>
    </source>
</evidence>
<dbReference type="InterPro" id="IPR014048">
    <property type="entry name" value="MethylDNA_cys_MeTrfase_DNA-bd"/>
</dbReference>
<dbReference type="NCBIfam" id="TIGR00589">
    <property type="entry name" value="ogt"/>
    <property type="match status" value="1"/>
</dbReference>
<dbReference type="AlphaFoldDB" id="A0A285CLS3"/>
<keyword evidence="6" id="KW-0227">DNA damage</keyword>
<reference evidence="11 12" key="1">
    <citation type="submission" date="2017-08" db="EMBL/GenBank/DDBJ databases">
        <authorList>
            <person name="de Groot N.N."/>
        </authorList>
    </citation>
    <scope>NUCLEOTIDE SEQUENCE [LARGE SCALE GENOMIC DNA]</scope>
    <source>
        <strain evidence="11 12">JC228</strain>
    </source>
</reference>
<dbReference type="InterPro" id="IPR036631">
    <property type="entry name" value="MGMT_N_sf"/>
</dbReference>
<dbReference type="GO" id="GO:0003908">
    <property type="term" value="F:methylated-DNA-[protein]-cysteine S-methyltransferase activity"/>
    <property type="evidence" value="ECO:0007669"/>
    <property type="project" value="UniProtKB-EC"/>
</dbReference>
<dbReference type="GO" id="GO:0006281">
    <property type="term" value="P:DNA repair"/>
    <property type="evidence" value="ECO:0007669"/>
    <property type="project" value="UniProtKB-KW"/>
</dbReference>
<comment type="catalytic activity">
    <reaction evidence="1">
        <text>a 4-O-methyl-thymidine in DNA + L-cysteinyl-[protein] = a thymidine in DNA + S-methyl-L-cysteinyl-[protein]</text>
        <dbReference type="Rhea" id="RHEA:53428"/>
        <dbReference type="Rhea" id="RHEA-COMP:10131"/>
        <dbReference type="Rhea" id="RHEA-COMP:10132"/>
        <dbReference type="Rhea" id="RHEA-COMP:13555"/>
        <dbReference type="Rhea" id="RHEA-COMP:13556"/>
        <dbReference type="ChEBI" id="CHEBI:29950"/>
        <dbReference type="ChEBI" id="CHEBI:82612"/>
        <dbReference type="ChEBI" id="CHEBI:137386"/>
        <dbReference type="ChEBI" id="CHEBI:137387"/>
        <dbReference type="EC" id="2.1.1.63"/>
    </reaction>
</comment>
<keyword evidence="5 11" id="KW-0808">Transferase</keyword>
<evidence type="ECO:0000259" key="9">
    <source>
        <dbReference type="Pfam" id="PF01035"/>
    </source>
</evidence>
<dbReference type="PANTHER" id="PTHR10815:SF12">
    <property type="entry name" value="METHYLATED-DNA--PROTEIN-CYSTEINE METHYLTRANSFERASE, INDUCIBLE"/>
    <property type="match status" value="1"/>
</dbReference>
<dbReference type="CDD" id="cd06445">
    <property type="entry name" value="ATase"/>
    <property type="match status" value="1"/>
</dbReference>
<evidence type="ECO:0000256" key="2">
    <source>
        <dbReference type="ARBA" id="ARBA00008711"/>
    </source>
</evidence>
<dbReference type="InterPro" id="IPR008332">
    <property type="entry name" value="MethylG_MeTrfase_N"/>
</dbReference>
<protein>
    <recommendedName>
        <fullName evidence="3">methylated-DNA--[protein]-cysteine S-methyltransferase</fullName>
        <ecNumber evidence="3">2.1.1.63</ecNumber>
    </recommendedName>
</protein>
<evidence type="ECO:0000259" key="10">
    <source>
        <dbReference type="Pfam" id="PF02870"/>
    </source>
</evidence>
<dbReference type="SUPFAM" id="SSF53155">
    <property type="entry name" value="Methylated DNA-protein cysteine methyltransferase domain"/>
    <property type="match status" value="1"/>
</dbReference>
<organism evidence="11 12">
    <name type="scientific">Bacillus oleivorans</name>
    <dbReference type="NCBI Taxonomy" id="1448271"/>
    <lineage>
        <taxon>Bacteria</taxon>
        <taxon>Bacillati</taxon>
        <taxon>Bacillota</taxon>
        <taxon>Bacilli</taxon>
        <taxon>Bacillales</taxon>
        <taxon>Bacillaceae</taxon>
        <taxon>Bacillus</taxon>
    </lineage>
</organism>
<evidence type="ECO:0000313" key="11">
    <source>
        <dbReference type="EMBL" id="SNX68487.1"/>
    </source>
</evidence>
<keyword evidence="7" id="KW-0234">DNA repair</keyword>
<dbReference type="Gene3D" id="1.10.10.10">
    <property type="entry name" value="Winged helix-like DNA-binding domain superfamily/Winged helix DNA-binding domain"/>
    <property type="match status" value="1"/>
</dbReference>
<sequence>MAKNTSPIYWTLLNHKDWNIPIAASGKGLVFVGFQHQPFQDLSAWVEKHFRGTPLIENHEKLLPYRNQLIEYLQGERKDFSLPLDYKGTPFQREIWKSLNQIPYGQTRSYSDIANAIGKPSSVRAVGTAIGANPILISIPCHRVIGKNGTITGYRGGWDMKIELLELERKHSVI</sequence>
<dbReference type="PROSITE" id="PS00374">
    <property type="entry name" value="MGMT"/>
    <property type="match status" value="1"/>
</dbReference>
<dbReference type="Proteomes" id="UP000219546">
    <property type="component" value="Unassembled WGS sequence"/>
</dbReference>
<dbReference type="PANTHER" id="PTHR10815">
    <property type="entry name" value="METHYLATED-DNA--PROTEIN-CYSTEINE METHYLTRANSFERASE"/>
    <property type="match status" value="1"/>
</dbReference>
<gene>
    <name evidence="11" type="ORF">SAMN05877753_102556</name>
</gene>
<dbReference type="GO" id="GO:0032259">
    <property type="term" value="P:methylation"/>
    <property type="evidence" value="ECO:0007669"/>
    <property type="project" value="UniProtKB-KW"/>
</dbReference>
<dbReference type="Pfam" id="PF01035">
    <property type="entry name" value="DNA_binding_1"/>
    <property type="match status" value="1"/>
</dbReference>
<keyword evidence="4 11" id="KW-0489">Methyltransferase</keyword>
<evidence type="ECO:0000256" key="4">
    <source>
        <dbReference type="ARBA" id="ARBA00022603"/>
    </source>
</evidence>
<dbReference type="InterPro" id="IPR036217">
    <property type="entry name" value="MethylDNA_cys_MeTrfase_DNAb"/>
</dbReference>
<comment type="similarity">
    <text evidence="2">Belongs to the MGMT family.</text>
</comment>
<dbReference type="Gene3D" id="3.30.160.70">
    <property type="entry name" value="Methylated DNA-protein cysteine methyltransferase domain"/>
    <property type="match status" value="1"/>
</dbReference>
<dbReference type="FunFam" id="1.10.10.10:FF:000214">
    <property type="entry name" value="Methylated-DNA--protein-cysteine methyltransferase"/>
    <property type="match status" value="1"/>
</dbReference>
<evidence type="ECO:0000256" key="1">
    <source>
        <dbReference type="ARBA" id="ARBA00001286"/>
    </source>
</evidence>
<keyword evidence="12" id="KW-1185">Reference proteome</keyword>
<feature type="domain" description="Methylguanine DNA methyltransferase ribonuclease-like" evidence="10">
    <location>
        <begin position="8"/>
        <end position="86"/>
    </location>
</feature>
<proteinExistence type="inferred from homology"/>
<dbReference type="RefSeq" id="WP_097157727.1">
    <property type="nucleotide sequence ID" value="NZ_JBEPMQ010000001.1"/>
</dbReference>
<dbReference type="InterPro" id="IPR001497">
    <property type="entry name" value="MethylDNA_cys_MeTrfase_AS"/>
</dbReference>
<evidence type="ECO:0000256" key="8">
    <source>
        <dbReference type="ARBA" id="ARBA00049348"/>
    </source>
</evidence>
<feature type="domain" description="Methylated-DNA-[protein]-cysteine S-methyltransferase DNA binding" evidence="9">
    <location>
        <begin position="90"/>
        <end position="169"/>
    </location>
</feature>
<accession>A0A285CLS3</accession>
<evidence type="ECO:0000256" key="6">
    <source>
        <dbReference type="ARBA" id="ARBA00022763"/>
    </source>
</evidence>
<evidence type="ECO:0000256" key="3">
    <source>
        <dbReference type="ARBA" id="ARBA00011918"/>
    </source>
</evidence>
<dbReference type="EMBL" id="OAOP01000002">
    <property type="protein sequence ID" value="SNX68487.1"/>
    <property type="molecule type" value="Genomic_DNA"/>
</dbReference>
<name>A0A285CLS3_9BACI</name>
<comment type="catalytic activity">
    <reaction evidence="8">
        <text>a 6-O-methyl-2'-deoxyguanosine in DNA + L-cysteinyl-[protein] = S-methyl-L-cysteinyl-[protein] + a 2'-deoxyguanosine in DNA</text>
        <dbReference type="Rhea" id="RHEA:24000"/>
        <dbReference type="Rhea" id="RHEA-COMP:10131"/>
        <dbReference type="Rhea" id="RHEA-COMP:10132"/>
        <dbReference type="Rhea" id="RHEA-COMP:11367"/>
        <dbReference type="Rhea" id="RHEA-COMP:11368"/>
        <dbReference type="ChEBI" id="CHEBI:29950"/>
        <dbReference type="ChEBI" id="CHEBI:82612"/>
        <dbReference type="ChEBI" id="CHEBI:85445"/>
        <dbReference type="ChEBI" id="CHEBI:85448"/>
        <dbReference type="EC" id="2.1.1.63"/>
    </reaction>
</comment>
<dbReference type="OrthoDB" id="9802228at2"/>
<evidence type="ECO:0000256" key="7">
    <source>
        <dbReference type="ARBA" id="ARBA00023204"/>
    </source>
</evidence>
<evidence type="ECO:0000256" key="5">
    <source>
        <dbReference type="ARBA" id="ARBA00022679"/>
    </source>
</evidence>
<dbReference type="SUPFAM" id="SSF46767">
    <property type="entry name" value="Methylated DNA-protein cysteine methyltransferase, C-terminal domain"/>
    <property type="match status" value="1"/>
</dbReference>
<dbReference type="Pfam" id="PF02870">
    <property type="entry name" value="Methyltransf_1N"/>
    <property type="match status" value="1"/>
</dbReference>
<dbReference type="EC" id="2.1.1.63" evidence="3"/>